<dbReference type="InterPro" id="IPR036259">
    <property type="entry name" value="MFS_trans_sf"/>
</dbReference>
<dbReference type="PROSITE" id="PS51006">
    <property type="entry name" value="PABS_2"/>
    <property type="match status" value="1"/>
</dbReference>
<feature type="transmembrane region" description="Helical" evidence="5">
    <location>
        <begin position="210"/>
        <end position="234"/>
    </location>
</feature>
<evidence type="ECO:0000256" key="4">
    <source>
        <dbReference type="PROSITE-ProRule" id="PRU00354"/>
    </source>
</evidence>
<feature type="transmembrane region" description="Helical" evidence="5">
    <location>
        <begin position="76"/>
        <end position="98"/>
    </location>
</feature>
<dbReference type="EMBL" id="DVOO01000007">
    <property type="protein sequence ID" value="HIV24539.1"/>
    <property type="molecule type" value="Genomic_DNA"/>
</dbReference>
<dbReference type="GO" id="GO:0016740">
    <property type="term" value="F:transferase activity"/>
    <property type="evidence" value="ECO:0007669"/>
    <property type="project" value="UniProtKB-UniRule"/>
</dbReference>
<dbReference type="InterPro" id="IPR029063">
    <property type="entry name" value="SAM-dependent_MTases_sf"/>
</dbReference>
<comment type="similarity">
    <text evidence="1">Belongs to the spermidine/spermine synthase family.</text>
</comment>
<dbReference type="SUPFAM" id="SSF103473">
    <property type="entry name" value="MFS general substrate transporter"/>
    <property type="match status" value="1"/>
</dbReference>
<gene>
    <name evidence="7" type="ORF">IAB71_01940</name>
</gene>
<dbReference type="PANTHER" id="PTHR43317">
    <property type="entry name" value="THERMOSPERMINE SYNTHASE ACAULIS5"/>
    <property type="match status" value="1"/>
</dbReference>
<evidence type="ECO:0000256" key="3">
    <source>
        <dbReference type="ARBA" id="ARBA00023115"/>
    </source>
</evidence>
<evidence type="ECO:0000259" key="6">
    <source>
        <dbReference type="PROSITE" id="PS51006"/>
    </source>
</evidence>
<feature type="domain" description="PABS" evidence="6">
    <location>
        <begin position="217"/>
        <end position="466"/>
    </location>
</feature>
<keyword evidence="5" id="KW-0812">Transmembrane</keyword>
<keyword evidence="5" id="KW-0472">Membrane</keyword>
<proteinExistence type="inferred from homology"/>
<dbReference type="Pfam" id="PF01564">
    <property type="entry name" value="Spermine_synth"/>
    <property type="match status" value="1"/>
</dbReference>
<evidence type="ECO:0000256" key="1">
    <source>
        <dbReference type="ARBA" id="ARBA00007867"/>
    </source>
</evidence>
<dbReference type="SUPFAM" id="SSF53335">
    <property type="entry name" value="S-adenosyl-L-methionine-dependent methyltransferases"/>
    <property type="match status" value="1"/>
</dbReference>
<evidence type="ECO:0000313" key="8">
    <source>
        <dbReference type="Proteomes" id="UP000824169"/>
    </source>
</evidence>
<keyword evidence="5" id="KW-1133">Transmembrane helix</keyword>
<evidence type="ECO:0000256" key="5">
    <source>
        <dbReference type="SAM" id="Phobius"/>
    </source>
</evidence>
<comment type="caution">
    <text evidence="7">The sequence shown here is derived from an EMBL/GenBank/DDBJ whole genome shotgun (WGS) entry which is preliminary data.</text>
</comment>
<feature type="transmembrane region" description="Helical" evidence="5">
    <location>
        <begin position="184"/>
        <end position="203"/>
    </location>
</feature>
<reference evidence="7" key="2">
    <citation type="journal article" date="2021" name="PeerJ">
        <title>Extensive microbial diversity within the chicken gut microbiome revealed by metagenomics and culture.</title>
        <authorList>
            <person name="Gilroy R."/>
            <person name="Ravi A."/>
            <person name="Getino M."/>
            <person name="Pursley I."/>
            <person name="Horton D.L."/>
            <person name="Alikhan N.F."/>
            <person name="Baker D."/>
            <person name="Gharbi K."/>
            <person name="Hall N."/>
            <person name="Watson M."/>
            <person name="Adriaenssens E.M."/>
            <person name="Foster-Nyarko E."/>
            <person name="Jarju S."/>
            <person name="Secka A."/>
            <person name="Antonio M."/>
            <person name="Oren A."/>
            <person name="Chaudhuri R.R."/>
            <person name="La Ragione R."/>
            <person name="Hildebrand F."/>
            <person name="Pallen M.J."/>
        </authorList>
    </citation>
    <scope>NUCLEOTIDE SEQUENCE</scope>
    <source>
        <strain evidence="7">CHK188-20938</strain>
    </source>
</reference>
<dbReference type="NCBIfam" id="NF037959">
    <property type="entry name" value="MFS_SpdSyn"/>
    <property type="match status" value="1"/>
</dbReference>
<dbReference type="Gene3D" id="1.20.1250.20">
    <property type="entry name" value="MFS general substrate transporter like domains"/>
    <property type="match status" value="1"/>
</dbReference>
<feature type="transmembrane region" description="Helical" evidence="5">
    <location>
        <begin position="113"/>
        <end position="137"/>
    </location>
</feature>
<protein>
    <submittedName>
        <fullName evidence="7">Fused MFS/spermidine synthase</fullName>
    </submittedName>
</protein>
<dbReference type="CDD" id="cd02440">
    <property type="entry name" value="AdoMet_MTases"/>
    <property type="match status" value="1"/>
</dbReference>
<keyword evidence="2 4" id="KW-0808">Transferase</keyword>
<reference evidence="7" key="1">
    <citation type="submission" date="2020-10" db="EMBL/GenBank/DDBJ databases">
        <authorList>
            <person name="Gilroy R."/>
        </authorList>
    </citation>
    <scope>NUCLEOTIDE SEQUENCE</scope>
    <source>
        <strain evidence="7">CHK188-20938</strain>
    </source>
</reference>
<sequence>MESKLLSKKYFLYATEFFSGMSVMAVELGASRLMAPYFSSSQIVWTVIIGVIMIAMAIGNVWGGRSADKHRNPGKLYGRILVAAIWIALIPFVGRYLIAGISLLLATFVNHNFLVWAAFVTCLVIFAFPCVLLGTVTPSLVKYTMHNLDSNGKTMGELGALNTIGSIIGTFLPTFVTIPAVGTAATFLIFSGVLGVIAILYFISVKQKRILCGVLAAVLVALGCLTPRFSFAFWEREQLTMEDESIYNYLQVRDTDESTILSTNVLFGVQSIKMKQEGLTGLYYDYALAAPVMAGLNEKEDSRVMILGLGSGTFATYCEEYFPQTKIQGAEIDEKIVNIARDYFELPSSVEVAVEDGRAYLSASEEQYDVIMVDAYQDITIPFQMSSVEFFTEVSNHLKEDGVMVVNMNMRSSAEDSINDYLCDTIDAVFRHVYRVPVEGSTNMEVYATNSDTLPEDFDSHRQALEPGDLKDMMEVVAENMTEYQGQDRILTDDKAPVELLGMRVLDEIIQDELDYYRDLYL</sequence>
<dbReference type="PANTHER" id="PTHR43317:SF1">
    <property type="entry name" value="THERMOSPERMINE SYNTHASE ACAULIS5"/>
    <property type="match status" value="1"/>
</dbReference>
<keyword evidence="3 4" id="KW-0620">Polyamine biosynthesis</keyword>
<dbReference type="GO" id="GO:0006596">
    <property type="term" value="P:polyamine biosynthetic process"/>
    <property type="evidence" value="ECO:0007669"/>
    <property type="project" value="UniProtKB-UniRule"/>
</dbReference>
<accession>A0A9D1P151</accession>
<organism evidence="7 8">
    <name type="scientific">Candidatus Scatomonas pullistercoris</name>
    <dbReference type="NCBI Taxonomy" id="2840920"/>
    <lineage>
        <taxon>Bacteria</taxon>
        <taxon>Bacillati</taxon>
        <taxon>Bacillota</taxon>
        <taxon>Clostridia</taxon>
        <taxon>Lachnospirales</taxon>
        <taxon>Lachnospiraceae</taxon>
        <taxon>Lachnospiraceae incertae sedis</taxon>
        <taxon>Candidatus Scatomonas</taxon>
    </lineage>
</organism>
<feature type="transmembrane region" description="Helical" evidence="5">
    <location>
        <begin position="158"/>
        <end position="178"/>
    </location>
</feature>
<dbReference type="InterPro" id="IPR030374">
    <property type="entry name" value="PABS"/>
</dbReference>
<dbReference type="AlphaFoldDB" id="A0A9D1P151"/>
<feature type="transmembrane region" description="Helical" evidence="5">
    <location>
        <begin position="43"/>
        <end position="64"/>
    </location>
</feature>
<name>A0A9D1P151_9FIRM</name>
<evidence type="ECO:0000313" key="7">
    <source>
        <dbReference type="EMBL" id="HIV24539.1"/>
    </source>
</evidence>
<feature type="active site" description="Proton acceptor" evidence="4">
    <location>
        <position position="374"/>
    </location>
</feature>
<dbReference type="Gene3D" id="3.40.50.150">
    <property type="entry name" value="Vaccinia Virus protein VP39"/>
    <property type="match status" value="1"/>
</dbReference>
<dbReference type="Proteomes" id="UP000824169">
    <property type="component" value="Unassembled WGS sequence"/>
</dbReference>
<evidence type="ECO:0000256" key="2">
    <source>
        <dbReference type="ARBA" id="ARBA00022679"/>
    </source>
</evidence>